<dbReference type="OrthoDB" id="6918678at2759"/>
<evidence type="ECO:0000313" key="2">
    <source>
        <dbReference type="Proteomes" id="UP000838878"/>
    </source>
</evidence>
<keyword evidence="2" id="KW-1185">Reference proteome</keyword>
<protein>
    <submittedName>
        <fullName evidence="1">Uncharacterized protein</fullName>
    </submittedName>
</protein>
<sequence length="126" mass="14331">MAEFQENLNSSVSVTSSPSAIAIQFSTFHSFVLSALEGLQLEVQLLTKQYDSMEMRSRRKILLVHGVQEKRKEDTAFLVLKASSQHFKMPDLSLDNVSRYQRIGTPSVEKSRPILIKFKDQSVILE</sequence>
<evidence type="ECO:0000313" key="1">
    <source>
        <dbReference type="EMBL" id="CAH0716603.1"/>
    </source>
</evidence>
<dbReference type="EMBL" id="OV170231">
    <property type="protein sequence ID" value="CAH0716603.1"/>
    <property type="molecule type" value="Genomic_DNA"/>
</dbReference>
<reference evidence="1" key="1">
    <citation type="submission" date="2021-12" db="EMBL/GenBank/DDBJ databases">
        <authorList>
            <person name="Martin H S."/>
        </authorList>
    </citation>
    <scope>NUCLEOTIDE SEQUENCE</scope>
</reference>
<gene>
    <name evidence="1" type="ORF">BINO364_LOCUS3334</name>
</gene>
<dbReference type="AlphaFoldDB" id="A0A8J9V756"/>
<proteinExistence type="predicted"/>
<feature type="non-terminal residue" evidence="1">
    <location>
        <position position="126"/>
    </location>
</feature>
<dbReference type="Proteomes" id="UP000838878">
    <property type="component" value="Chromosome 11"/>
</dbReference>
<name>A0A8J9V756_9NEOP</name>
<organism evidence="1 2">
    <name type="scientific">Brenthis ino</name>
    <name type="common">lesser marbled fritillary</name>
    <dbReference type="NCBI Taxonomy" id="405034"/>
    <lineage>
        <taxon>Eukaryota</taxon>
        <taxon>Metazoa</taxon>
        <taxon>Ecdysozoa</taxon>
        <taxon>Arthropoda</taxon>
        <taxon>Hexapoda</taxon>
        <taxon>Insecta</taxon>
        <taxon>Pterygota</taxon>
        <taxon>Neoptera</taxon>
        <taxon>Endopterygota</taxon>
        <taxon>Lepidoptera</taxon>
        <taxon>Glossata</taxon>
        <taxon>Ditrysia</taxon>
        <taxon>Papilionoidea</taxon>
        <taxon>Nymphalidae</taxon>
        <taxon>Heliconiinae</taxon>
        <taxon>Argynnini</taxon>
        <taxon>Brenthis</taxon>
    </lineage>
</organism>
<accession>A0A8J9V756</accession>